<dbReference type="GO" id="GO:0005829">
    <property type="term" value="C:cytosol"/>
    <property type="evidence" value="ECO:0007669"/>
    <property type="project" value="TreeGrafter"/>
</dbReference>
<reference evidence="22" key="1">
    <citation type="submission" date="2018-04" db="EMBL/GenBank/DDBJ databases">
        <authorList>
            <person name="Go L.Y."/>
            <person name="Mitchell J.A."/>
        </authorList>
    </citation>
    <scope>NUCLEOTIDE SEQUENCE</scope>
    <source>
        <strain evidence="22">ARTV</strain>
    </source>
</reference>
<dbReference type="GO" id="GO:0051301">
    <property type="term" value="P:cell division"/>
    <property type="evidence" value="ECO:0007669"/>
    <property type="project" value="UniProtKB-KW"/>
</dbReference>
<dbReference type="InterPro" id="IPR016166">
    <property type="entry name" value="FAD-bd_PCMH"/>
</dbReference>
<comment type="catalytic activity">
    <reaction evidence="19 20">
        <text>UDP-N-acetyl-alpha-D-muramate + NADP(+) = UDP-N-acetyl-3-O-(1-carboxyvinyl)-alpha-D-glucosamine + NADPH + H(+)</text>
        <dbReference type="Rhea" id="RHEA:12248"/>
        <dbReference type="ChEBI" id="CHEBI:15378"/>
        <dbReference type="ChEBI" id="CHEBI:57783"/>
        <dbReference type="ChEBI" id="CHEBI:58349"/>
        <dbReference type="ChEBI" id="CHEBI:68483"/>
        <dbReference type="ChEBI" id="CHEBI:70757"/>
        <dbReference type="EC" id="1.3.1.98"/>
    </reaction>
</comment>
<evidence type="ECO:0000256" key="13">
    <source>
        <dbReference type="ARBA" id="ARBA00022960"/>
    </source>
</evidence>
<keyword evidence="11 20" id="KW-0274">FAD</keyword>
<dbReference type="AlphaFoldDB" id="A0A3B0M329"/>
<sequence>MHSDNHNELKKYNTFSLDAKAKAIYSATSVEELLMLWKNARLKGWPILLLSGGSNVLFISDFDGLVILNRIMALEITESAKEWFIHVGAGNDWHQLVETLIKNGIYGLENMALIPGSVGAAPIQNIGAYGMEFKDACHYVDIVNLNNGQQYRLGAAECQFCYRDSIFKHKYRENFAIVAIGLKLNKLWQPRLTYTGLTSLAAQTVTAETIFDAVCKIRQSKLPDPFLVGNSGSFFKNPVISSMAANEIKAHYPRCPEYPQIDGTVKLAAGWLIDQCDLKGYQCGGAAVHKEQALILINKNNATGEDIVDLARYIRKKVIEKFAIILEPEVRFIGKYGEVNAMDAIS</sequence>
<comment type="subcellular location">
    <subcellularLocation>
        <location evidence="3 20">Cytoplasm</location>
    </subcellularLocation>
</comment>
<dbReference type="InterPro" id="IPR016169">
    <property type="entry name" value="FAD-bd_PCMH_sub2"/>
</dbReference>
<keyword evidence="15 20" id="KW-0560">Oxidoreductase</keyword>
<keyword evidence="12 20" id="KW-0521">NADP</keyword>
<keyword evidence="9 20" id="KW-0132">Cell division</keyword>
<keyword evidence="16 20" id="KW-0131">Cell cycle</keyword>
<dbReference type="InterPro" id="IPR006094">
    <property type="entry name" value="Oxid_FAD_bind_N"/>
</dbReference>
<evidence type="ECO:0000256" key="9">
    <source>
        <dbReference type="ARBA" id="ARBA00022618"/>
    </source>
</evidence>
<evidence type="ECO:0000256" key="2">
    <source>
        <dbReference type="ARBA" id="ARBA00003921"/>
    </source>
</evidence>
<evidence type="ECO:0000256" key="15">
    <source>
        <dbReference type="ARBA" id="ARBA00023002"/>
    </source>
</evidence>
<dbReference type="EC" id="1.3.1.98" evidence="6 20"/>
<dbReference type="GO" id="GO:0071555">
    <property type="term" value="P:cell wall organization"/>
    <property type="evidence" value="ECO:0007669"/>
    <property type="project" value="UniProtKB-KW"/>
</dbReference>
<dbReference type="InterPro" id="IPR016167">
    <property type="entry name" value="FAD-bd_PCMH_sub1"/>
</dbReference>
<dbReference type="Gene3D" id="3.30.465.10">
    <property type="match status" value="1"/>
</dbReference>
<accession>A0A3B0M329</accession>
<dbReference type="Pfam" id="PF01565">
    <property type="entry name" value="FAD_binding_4"/>
    <property type="match status" value="1"/>
</dbReference>
<gene>
    <name evidence="20 22" type="primary">murB</name>
    <name evidence="22" type="ORF">ARTV_3130</name>
</gene>
<dbReference type="PROSITE" id="PS51387">
    <property type="entry name" value="FAD_PCMH"/>
    <property type="match status" value="1"/>
</dbReference>
<keyword evidence="13 20" id="KW-0133">Cell shape</keyword>
<protein>
    <recommendedName>
        <fullName evidence="7 20">UDP-N-acetylenolpyruvoylglucosamine reductase</fullName>
        <ecNumber evidence="6 20">1.3.1.98</ecNumber>
    </recommendedName>
    <alternativeName>
        <fullName evidence="18 20">UDP-N-acetylmuramate dehydrogenase</fullName>
    </alternativeName>
</protein>
<keyword evidence="10 20" id="KW-0285">Flavoprotein</keyword>
<keyword evidence="8 20" id="KW-0963">Cytoplasm</keyword>
<feature type="active site" evidence="20">
    <location>
        <position position="163"/>
    </location>
</feature>
<dbReference type="GO" id="GO:0009252">
    <property type="term" value="P:peptidoglycan biosynthetic process"/>
    <property type="evidence" value="ECO:0007669"/>
    <property type="project" value="UniProtKB-UniRule"/>
</dbReference>
<evidence type="ECO:0000256" key="17">
    <source>
        <dbReference type="ARBA" id="ARBA00023316"/>
    </source>
</evidence>
<evidence type="ECO:0000256" key="6">
    <source>
        <dbReference type="ARBA" id="ARBA00012518"/>
    </source>
</evidence>
<feature type="active site" description="Proton donor" evidence="20">
    <location>
        <position position="233"/>
    </location>
</feature>
<evidence type="ECO:0000256" key="19">
    <source>
        <dbReference type="ARBA" id="ARBA00048914"/>
    </source>
</evidence>
<evidence type="ECO:0000256" key="12">
    <source>
        <dbReference type="ARBA" id="ARBA00022857"/>
    </source>
</evidence>
<dbReference type="EMBL" id="UFQR01000029">
    <property type="protein sequence ID" value="SSW96623.1"/>
    <property type="molecule type" value="Genomic_DNA"/>
</dbReference>
<evidence type="ECO:0000313" key="22">
    <source>
        <dbReference type="EMBL" id="SSW96623.1"/>
    </source>
</evidence>
<comment type="pathway">
    <text evidence="4 20">Cell wall biogenesis; peptidoglycan biosynthesis.</text>
</comment>
<dbReference type="PANTHER" id="PTHR21071:SF4">
    <property type="entry name" value="UDP-N-ACETYLENOLPYRUVOYLGLUCOSAMINE REDUCTASE"/>
    <property type="match status" value="1"/>
</dbReference>
<dbReference type="GO" id="GO:0008360">
    <property type="term" value="P:regulation of cell shape"/>
    <property type="evidence" value="ECO:0007669"/>
    <property type="project" value="UniProtKB-KW"/>
</dbReference>
<dbReference type="Pfam" id="PF02873">
    <property type="entry name" value="MurB_C"/>
    <property type="match status" value="1"/>
</dbReference>
<comment type="similarity">
    <text evidence="5 20">Belongs to the MurB family.</text>
</comment>
<dbReference type="SUPFAM" id="SSF56194">
    <property type="entry name" value="Uridine diphospho-N-Acetylenolpyruvylglucosamine reductase, MurB, C-terminal domain"/>
    <property type="match status" value="1"/>
</dbReference>
<proteinExistence type="inferred from homology"/>
<comment type="cofactor">
    <cofactor evidence="1 20">
        <name>FAD</name>
        <dbReference type="ChEBI" id="CHEBI:57692"/>
    </cofactor>
</comment>
<name>A0A3B0M329_9GAMM</name>
<evidence type="ECO:0000256" key="16">
    <source>
        <dbReference type="ARBA" id="ARBA00023306"/>
    </source>
</evidence>
<evidence type="ECO:0000256" key="3">
    <source>
        <dbReference type="ARBA" id="ARBA00004496"/>
    </source>
</evidence>
<keyword evidence="14 20" id="KW-0573">Peptidoglycan synthesis</keyword>
<dbReference type="GO" id="GO:0008762">
    <property type="term" value="F:UDP-N-acetylmuramate dehydrogenase activity"/>
    <property type="evidence" value="ECO:0007669"/>
    <property type="project" value="UniProtKB-UniRule"/>
</dbReference>
<evidence type="ECO:0000256" key="20">
    <source>
        <dbReference type="HAMAP-Rule" id="MF_00037"/>
    </source>
</evidence>
<dbReference type="UniPathway" id="UPA00219"/>
<organism evidence="22">
    <name type="scientific">Arsenophonus endosymbiont of Trialeurodes vaporariorum</name>
    <dbReference type="NCBI Taxonomy" id="235567"/>
    <lineage>
        <taxon>Bacteria</taxon>
        <taxon>Pseudomonadati</taxon>
        <taxon>Pseudomonadota</taxon>
        <taxon>Gammaproteobacteria</taxon>
        <taxon>Enterobacterales</taxon>
        <taxon>Morganellaceae</taxon>
        <taxon>Arsenophonus</taxon>
    </lineage>
</organism>
<evidence type="ECO:0000256" key="4">
    <source>
        <dbReference type="ARBA" id="ARBA00004752"/>
    </source>
</evidence>
<dbReference type="InterPro" id="IPR011601">
    <property type="entry name" value="MurB_C"/>
</dbReference>
<feature type="active site" evidence="20">
    <location>
        <position position="329"/>
    </location>
</feature>
<evidence type="ECO:0000256" key="7">
    <source>
        <dbReference type="ARBA" id="ARBA00015188"/>
    </source>
</evidence>
<evidence type="ECO:0000256" key="10">
    <source>
        <dbReference type="ARBA" id="ARBA00022630"/>
    </source>
</evidence>
<evidence type="ECO:0000256" key="18">
    <source>
        <dbReference type="ARBA" id="ARBA00031026"/>
    </source>
</evidence>
<keyword evidence="17 20" id="KW-0961">Cell wall biogenesis/degradation</keyword>
<dbReference type="NCBIfam" id="NF000755">
    <property type="entry name" value="PRK00046.1"/>
    <property type="match status" value="1"/>
</dbReference>
<evidence type="ECO:0000256" key="1">
    <source>
        <dbReference type="ARBA" id="ARBA00001974"/>
    </source>
</evidence>
<dbReference type="PANTHER" id="PTHR21071">
    <property type="entry name" value="UDP-N-ACETYLENOLPYRUVOYLGLUCOSAMINE REDUCTASE"/>
    <property type="match status" value="1"/>
</dbReference>
<dbReference type="HAMAP" id="MF_00037">
    <property type="entry name" value="MurB"/>
    <property type="match status" value="1"/>
</dbReference>
<dbReference type="InterPro" id="IPR003170">
    <property type="entry name" value="MurB"/>
</dbReference>
<dbReference type="NCBIfam" id="TIGR00179">
    <property type="entry name" value="murB"/>
    <property type="match status" value="1"/>
</dbReference>
<evidence type="ECO:0000256" key="14">
    <source>
        <dbReference type="ARBA" id="ARBA00022984"/>
    </source>
</evidence>
<dbReference type="SUPFAM" id="SSF56176">
    <property type="entry name" value="FAD-binding/transporter-associated domain-like"/>
    <property type="match status" value="1"/>
</dbReference>
<dbReference type="Gene3D" id="3.90.78.10">
    <property type="entry name" value="UDP-N-acetylenolpyruvoylglucosamine reductase, C-terminal domain"/>
    <property type="match status" value="1"/>
</dbReference>
<dbReference type="GO" id="GO:0071949">
    <property type="term" value="F:FAD binding"/>
    <property type="evidence" value="ECO:0007669"/>
    <property type="project" value="InterPro"/>
</dbReference>
<dbReference type="Gene3D" id="3.30.43.10">
    <property type="entry name" value="Uridine Diphospho-n-acetylenolpyruvylglucosamine Reductase, domain 2"/>
    <property type="match status" value="1"/>
</dbReference>
<dbReference type="InterPro" id="IPR036635">
    <property type="entry name" value="MurB_C_sf"/>
</dbReference>
<evidence type="ECO:0000256" key="11">
    <source>
        <dbReference type="ARBA" id="ARBA00022827"/>
    </source>
</evidence>
<feature type="domain" description="FAD-binding PCMH-type" evidence="21">
    <location>
        <begin position="17"/>
        <end position="187"/>
    </location>
</feature>
<evidence type="ECO:0000256" key="5">
    <source>
        <dbReference type="ARBA" id="ARBA00010485"/>
    </source>
</evidence>
<dbReference type="InterPro" id="IPR036318">
    <property type="entry name" value="FAD-bd_PCMH-like_sf"/>
</dbReference>
<evidence type="ECO:0000256" key="8">
    <source>
        <dbReference type="ARBA" id="ARBA00022490"/>
    </source>
</evidence>
<comment type="function">
    <text evidence="2 20">Cell wall formation.</text>
</comment>
<evidence type="ECO:0000259" key="21">
    <source>
        <dbReference type="PROSITE" id="PS51387"/>
    </source>
</evidence>